<gene>
    <name evidence="10" type="ORF">EHI47_11945</name>
    <name evidence="12" type="ORF">ELI03_08890</name>
    <name evidence="11" type="ORF">ELI19_08840</name>
</gene>
<dbReference type="GO" id="GO:0043190">
    <property type="term" value="C:ATP-binding cassette (ABC) transporter complex"/>
    <property type="evidence" value="ECO:0007669"/>
    <property type="project" value="InterPro"/>
</dbReference>
<dbReference type="EMBL" id="SIPS01000001">
    <property type="protein sequence ID" value="TAW29581.1"/>
    <property type="molecule type" value="Genomic_DNA"/>
</dbReference>
<comment type="caution">
    <text evidence="10">The sequence shown here is derived from an EMBL/GenBank/DDBJ whole genome shotgun (WGS) entry which is preliminary data.</text>
</comment>
<reference evidence="14 15" key="2">
    <citation type="submission" date="2019-02" db="EMBL/GenBank/DDBJ databases">
        <title>The genomic architecture of introgression among sibling species of bacteria.</title>
        <authorList>
            <person name="Cavassim M.I.A."/>
            <person name="Moeskjaer S."/>
            <person name="Moslemi C."/>
            <person name="Fields B."/>
            <person name="Bachmann A."/>
            <person name="Vilhjalmsson B."/>
            <person name="Schierup M.H."/>
            <person name="Young J.P.W."/>
            <person name="Andersen S.U."/>
        </authorList>
    </citation>
    <scope>NUCLEOTIDE SEQUENCE [LARGE SCALE GENOMIC DNA]</scope>
    <source>
        <strain evidence="12 15">SM145A</strain>
        <strain evidence="11 14">SM151B</strain>
    </source>
</reference>
<evidence type="ECO:0000256" key="2">
    <source>
        <dbReference type="ARBA" id="ARBA00010072"/>
    </source>
</evidence>
<evidence type="ECO:0000313" key="12">
    <source>
        <dbReference type="EMBL" id="TAX71842.1"/>
    </source>
</evidence>
<comment type="subcellular location">
    <subcellularLocation>
        <location evidence="1">Cell inner membrane</location>
        <topology evidence="1">Multi-pass membrane protein</topology>
    </subcellularLocation>
    <subcellularLocation>
        <location evidence="8">Cell membrane</location>
        <topology evidence="8">Multi-pass membrane protein</topology>
    </subcellularLocation>
</comment>
<protein>
    <submittedName>
        <fullName evidence="10">Amino acid ABC transporter permease</fullName>
    </submittedName>
</protein>
<keyword evidence="4" id="KW-1003">Cell membrane</keyword>
<name>A0A3S5A8T8_RHILE</name>
<evidence type="ECO:0000313" key="13">
    <source>
        <dbReference type="Proteomes" id="UP000283817"/>
    </source>
</evidence>
<dbReference type="GeneID" id="303214289"/>
<feature type="transmembrane region" description="Helical" evidence="8">
    <location>
        <begin position="171"/>
        <end position="198"/>
    </location>
</feature>
<proteinExistence type="inferred from homology"/>
<feature type="transmembrane region" description="Helical" evidence="8">
    <location>
        <begin position="140"/>
        <end position="159"/>
    </location>
</feature>
<organism evidence="10 13">
    <name type="scientific">Rhizobium leguminosarum</name>
    <dbReference type="NCBI Taxonomy" id="384"/>
    <lineage>
        <taxon>Bacteria</taxon>
        <taxon>Pseudomonadati</taxon>
        <taxon>Pseudomonadota</taxon>
        <taxon>Alphaproteobacteria</taxon>
        <taxon>Hyphomicrobiales</taxon>
        <taxon>Rhizobiaceae</taxon>
        <taxon>Rhizobium/Agrobacterium group</taxon>
        <taxon>Rhizobium</taxon>
    </lineage>
</organism>
<dbReference type="GO" id="GO:0006865">
    <property type="term" value="P:amino acid transport"/>
    <property type="evidence" value="ECO:0007669"/>
    <property type="project" value="TreeGrafter"/>
</dbReference>
<reference evidence="10 13" key="1">
    <citation type="submission" date="2019-01" db="EMBL/GenBank/DDBJ databases">
        <title>RHIZO-ID as a novel technology for direct rhizobia identification.</title>
        <authorList>
            <person name="De Meyer S.E."/>
        </authorList>
    </citation>
    <scope>NUCLEOTIDE SEQUENCE [LARGE SCALE GENOMIC DNA]</scope>
    <source>
        <strain evidence="10 13">WSM448</strain>
    </source>
</reference>
<evidence type="ECO:0000313" key="15">
    <source>
        <dbReference type="Proteomes" id="UP000293652"/>
    </source>
</evidence>
<evidence type="ECO:0000256" key="8">
    <source>
        <dbReference type="RuleBase" id="RU363032"/>
    </source>
</evidence>
<dbReference type="EMBL" id="SIPC01000001">
    <property type="protein sequence ID" value="TAX71842.1"/>
    <property type="molecule type" value="Genomic_DNA"/>
</dbReference>
<feature type="transmembrane region" description="Helical" evidence="8">
    <location>
        <begin position="115"/>
        <end position="133"/>
    </location>
</feature>
<dbReference type="InterPro" id="IPR010065">
    <property type="entry name" value="AA_ABC_transptr_permease_3TM"/>
</dbReference>
<keyword evidence="5 8" id="KW-0812">Transmembrane</keyword>
<evidence type="ECO:0000256" key="5">
    <source>
        <dbReference type="ARBA" id="ARBA00022692"/>
    </source>
</evidence>
<evidence type="ECO:0000256" key="3">
    <source>
        <dbReference type="ARBA" id="ARBA00022448"/>
    </source>
</evidence>
<dbReference type="Gene3D" id="1.10.3720.10">
    <property type="entry name" value="MetI-like"/>
    <property type="match status" value="1"/>
</dbReference>
<dbReference type="PANTHER" id="PTHR30614">
    <property type="entry name" value="MEMBRANE COMPONENT OF AMINO ACID ABC TRANSPORTER"/>
    <property type="match status" value="1"/>
</dbReference>
<evidence type="ECO:0000313" key="11">
    <source>
        <dbReference type="EMBL" id="TAW29581.1"/>
    </source>
</evidence>
<feature type="transmembrane region" description="Helical" evidence="8">
    <location>
        <begin position="210"/>
        <end position="235"/>
    </location>
</feature>
<evidence type="ECO:0000256" key="4">
    <source>
        <dbReference type="ARBA" id="ARBA00022475"/>
    </source>
</evidence>
<keyword evidence="6 8" id="KW-1133">Transmembrane helix</keyword>
<dbReference type="GO" id="GO:0022857">
    <property type="term" value="F:transmembrane transporter activity"/>
    <property type="evidence" value="ECO:0007669"/>
    <property type="project" value="InterPro"/>
</dbReference>
<dbReference type="NCBIfam" id="TIGR01726">
    <property type="entry name" value="HEQRo_perm_3TM"/>
    <property type="match status" value="1"/>
</dbReference>
<evidence type="ECO:0000313" key="10">
    <source>
        <dbReference type="EMBL" id="RWX32081.1"/>
    </source>
</evidence>
<feature type="transmembrane region" description="Helical" evidence="8">
    <location>
        <begin position="344"/>
        <end position="366"/>
    </location>
</feature>
<dbReference type="PANTHER" id="PTHR30614:SF41">
    <property type="entry name" value="INNER MEMBRANE AMINO-ACID ABC TRANSPORTER PERMEASE PROTEIN YHDY"/>
    <property type="match status" value="1"/>
</dbReference>
<feature type="transmembrane region" description="Helical" evidence="8">
    <location>
        <begin position="41"/>
        <end position="64"/>
    </location>
</feature>
<accession>A0A3S5A8T8</accession>
<dbReference type="SUPFAM" id="SSF161098">
    <property type="entry name" value="MetI-like"/>
    <property type="match status" value="1"/>
</dbReference>
<sequence length="384" mass="42170">MSVADKPFVRTSILAAEPPPPGERGAVAWIRRNLLATPKDVILTILALALIAWAVPHLVNWLFIQAVWSGPDRTFCATTIQGGIQPDGWSGACWAFISAKYDQFIFGRYPLDERWRPAIVGILFILLLVPMLIPSAPRKGLNAILLFAVLPVLAFWLLHGGFGLEVVDTPLWGGLMVTLVLSFVGIAVSLPCGILLALGRRSKMPVIRMLCVTFIEVIRGVPLITVLFMASVMLPLFLPTGWNVDKLLRALIGVSIFTSAYMAEVIRGGLQAIPKGQFEGADSLGLGYWQKTRLIIMPQAIKLVIPSIVNTFIGTFKDTSLVTIIGMFDLLGIVKLNFSDANWASAVTPITGLIFAGFIFWLFCFGMSRYSGFMERHLDTGHKR</sequence>
<evidence type="ECO:0000313" key="14">
    <source>
        <dbReference type="Proteomes" id="UP000292036"/>
    </source>
</evidence>
<dbReference type="Proteomes" id="UP000283817">
    <property type="component" value="Unassembled WGS sequence"/>
</dbReference>
<dbReference type="Pfam" id="PF00528">
    <property type="entry name" value="BPD_transp_1"/>
    <property type="match status" value="1"/>
</dbReference>
<keyword evidence="7 8" id="KW-0472">Membrane</keyword>
<feature type="transmembrane region" description="Helical" evidence="8">
    <location>
        <begin position="247"/>
        <end position="266"/>
    </location>
</feature>
<comment type="similarity">
    <text evidence="2">Belongs to the binding-protein-dependent transport system permease family. HisMQ subfamily.</text>
</comment>
<dbReference type="InterPro" id="IPR035906">
    <property type="entry name" value="MetI-like_sf"/>
</dbReference>
<dbReference type="InterPro" id="IPR000515">
    <property type="entry name" value="MetI-like"/>
</dbReference>
<dbReference type="EMBL" id="SBHX01000027">
    <property type="protein sequence ID" value="RWX32081.1"/>
    <property type="molecule type" value="Genomic_DNA"/>
</dbReference>
<dbReference type="Proteomes" id="UP000292036">
    <property type="component" value="Unassembled WGS sequence"/>
</dbReference>
<dbReference type="InterPro" id="IPR043429">
    <property type="entry name" value="ArtM/GltK/GlnP/TcyL/YhdX-like"/>
</dbReference>
<evidence type="ECO:0000256" key="1">
    <source>
        <dbReference type="ARBA" id="ARBA00004429"/>
    </source>
</evidence>
<keyword evidence="3 8" id="KW-0813">Transport</keyword>
<dbReference type="AlphaFoldDB" id="A0A3S5A8T8"/>
<dbReference type="PROSITE" id="PS50928">
    <property type="entry name" value="ABC_TM1"/>
    <property type="match status" value="1"/>
</dbReference>
<evidence type="ECO:0000256" key="7">
    <source>
        <dbReference type="ARBA" id="ARBA00023136"/>
    </source>
</evidence>
<evidence type="ECO:0000256" key="6">
    <source>
        <dbReference type="ARBA" id="ARBA00022989"/>
    </source>
</evidence>
<dbReference type="RefSeq" id="WP_003559022.1">
    <property type="nucleotide sequence ID" value="NZ_JAAXDN010000006.1"/>
</dbReference>
<feature type="domain" description="ABC transmembrane type-1" evidence="9">
    <location>
        <begin position="175"/>
        <end position="364"/>
    </location>
</feature>
<dbReference type="Proteomes" id="UP000293652">
    <property type="component" value="Unassembled WGS sequence"/>
</dbReference>
<evidence type="ECO:0000259" key="9">
    <source>
        <dbReference type="PROSITE" id="PS50928"/>
    </source>
</evidence>
<dbReference type="CDD" id="cd06261">
    <property type="entry name" value="TM_PBP2"/>
    <property type="match status" value="1"/>
</dbReference>